<accession>A0ABR2FLW7</accession>
<feature type="region of interest" description="Disordered" evidence="6">
    <location>
        <begin position="158"/>
        <end position="181"/>
    </location>
</feature>
<feature type="binding site" evidence="5">
    <location>
        <position position="1437"/>
    </location>
    <ligand>
        <name>ATP</name>
        <dbReference type="ChEBI" id="CHEBI:30616"/>
    </ligand>
</feature>
<keyword evidence="11" id="KW-1185">Reference proteome</keyword>
<dbReference type="PROSITE" id="PS00107">
    <property type="entry name" value="PROTEIN_KINASE_ATP"/>
    <property type="match status" value="1"/>
</dbReference>
<protein>
    <recommendedName>
        <fullName evidence="9">Protein kinase domain-containing protein</fullName>
    </recommendedName>
</protein>
<dbReference type="PANTHER" id="PTHR31513">
    <property type="entry name" value="EPHRIN TYPE-B RECEPTOR"/>
    <property type="match status" value="1"/>
</dbReference>
<keyword evidence="2 5" id="KW-0547">Nucleotide-binding</keyword>
<dbReference type="InterPro" id="IPR058316">
    <property type="entry name" value="DUF8003"/>
</dbReference>
<keyword evidence="3" id="KW-0418">Kinase</keyword>
<dbReference type="Gene3D" id="1.10.510.10">
    <property type="entry name" value="Transferase(Phosphotransferase) domain 1"/>
    <property type="match status" value="1"/>
</dbReference>
<dbReference type="SMART" id="SM01411">
    <property type="entry name" value="Ephrin_rec_like"/>
    <property type="match status" value="1"/>
</dbReference>
<dbReference type="SMART" id="SM00220">
    <property type="entry name" value="S_TKc"/>
    <property type="match status" value="1"/>
</dbReference>
<keyword evidence="7" id="KW-1133">Transmembrane helix</keyword>
<dbReference type="SUPFAM" id="SSF56112">
    <property type="entry name" value="Protein kinase-like (PK-like)"/>
    <property type="match status" value="1"/>
</dbReference>
<feature type="chain" id="PRO_5046105795" description="Protein kinase domain-containing protein" evidence="8">
    <location>
        <begin position="28"/>
        <end position="1671"/>
    </location>
</feature>
<dbReference type="InterPro" id="IPR017441">
    <property type="entry name" value="Protein_kinase_ATP_BS"/>
</dbReference>
<name>A0ABR2FLW7_9ROSI</name>
<evidence type="ECO:0000256" key="2">
    <source>
        <dbReference type="ARBA" id="ARBA00022741"/>
    </source>
</evidence>
<keyword evidence="7" id="KW-0472">Membrane</keyword>
<feature type="transmembrane region" description="Helical" evidence="7">
    <location>
        <begin position="1259"/>
        <end position="1283"/>
    </location>
</feature>
<organism evidence="10 11">
    <name type="scientific">Hibiscus sabdariffa</name>
    <name type="common">roselle</name>
    <dbReference type="NCBI Taxonomy" id="183260"/>
    <lineage>
        <taxon>Eukaryota</taxon>
        <taxon>Viridiplantae</taxon>
        <taxon>Streptophyta</taxon>
        <taxon>Embryophyta</taxon>
        <taxon>Tracheophyta</taxon>
        <taxon>Spermatophyta</taxon>
        <taxon>Magnoliopsida</taxon>
        <taxon>eudicotyledons</taxon>
        <taxon>Gunneridae</taxon>
        <taxon>Pentapetalae</taxon>
        <taxon>rosids</taxon>
        <taxon>malvids</taxon>
        <taxon>Malvales</taxon>
        <taxon>Malvaceae</taxon>
        <taxon>Malvoideae</taxon>
        <taxon>Hibiscus</taxon>
    </lineage>
</organism>
<feature type="domain" description="Protein kinase" evidence="9">
    <location>
        <begin position="1408"/>
        <end position="1659"/>
    </location>
</feature>
<evidence type="ECO:0000256" key="5">
    <source>
        <dbReference type="PROSITE-ProRule" id="PRU10141"/>
    </source>
</evidence>
<proteinExistence type="predicted"/>
<evidence type="ECO:0000256" key="7">
    <source>
        <dbReference type="SAM" id="Phobius"/>
    </source>
</evidence>
<evidence type="ECO:0000256" key="4">
    <source>
        <dbReference type="ARBA" id="ARBA00022840"/>
    </source>
</evidence>
<dbReference type="Gene3D" id="3.30.200.20">
    <property type="entry name" value="Phosphorylase Kinase, domain 1"/>
    <property type="match status" value="1"/>
</dbReference>
<evidence type="ECO:0000313" key="10">
    <source>
        <dbReference type="EMBL" id="KAK8581951.1"/>
    </source>
</evidence>
<gene>
    <name evidence="10" type="ORF">V6N12_072152</name>
</gene>
<feature type="transmembrane region" description="Helical" evidence="7">
    <location>
        <begin position="1295"/>
        <end position="1318"/>
    </location>
</feature>
<keyword evidence="8" id="KW-0732">Signal</keyword>
<sequence>MARLHSRFLHCFTFLFYTALISHSSLTLESDFSIINSDSELLSFHQDYSPPAPPPPPPPPAPSVSCTDDLGGIGSLDSTCKIVADLNLTRDVYIAGKGNFYILPGVRFHCPFLGCSVTLKISGNFSLGEGSTIVTGAFLLDAYNASFFNGSAVNTTGWAGDPPPQTSGTPQGLEGAGGGHGGRGASCFVEDGKLPEDVWGGDTYSWSLLRTPWSYGSKGGTTSKEVDYGGGGGGRVKITIKDSLEMSGSLLADGGDGGIKGGGGSGGSIYIKAHKIGISHGCPENAGAAGTLYDALPRSLTVDNHNLTSVTETLFLEFPYQPLWTNVYIRNFARATVPLLWSRIQVQGQIRLLCGGVLNFGLAHIGSSEFELVAEELLMSDSVIKVYGALRMTVKIVLMWNSKLLIDGGEDKTVATSWLEASNLVVLKESSVIHSNANLGVHGQGLLNLSGPGDTIQAQRLVLSLFYSINVGPGSVLRGPLENASSDAITPKLYCELQDCPIELLHPPEACNVNSSLPFTLQICRVEDITIEGLIKGSVVHFHRARTVSVWSSGIISASGMGCIGGVGRGNFLYNGIGSGGGHGGKGGLGCYNDNCVEGGISYGNSELPCELGSGSGNESLADSTAGGGVIVFGSMEHPLSSLSVEGAVRADGESSEGTVWKQEYSVSNDSSIAPGGGSGGTVLLFLHTLALGESAILSSMGGYGSPKGGAGGGGGRIHFHWSDIPYGDVYQPIASVKGGIYARGGLGRHESGDGENGTVTGKACPKGLYGSFCVECPAGTYKNVSGSDSSLCHRCPASELPRRAVYIAVRGGNAETPCPYECISDRYDMPHCYTALEELIYTFGGPWLFSFLLLGLLIILALVLSVARMKFVGVDELPGSASTQNGHQIDHSFPFLESLNEVMETNRVEESHSHMHRMYFMGPNSFSEPWHLPHTPPEEIREIVYEGAYNIFVDMVNAIAAYQWWEGAIYTILSILAYPLAWSWQQWRRRMKLQQLREFVRSEYDHACLRSCRSRALYEGLKVSATSDLMLAFVDFFLGGDEKRTDLPPQLPQRFPMAIIFGGDGSYMAPFSLQNDNILASLMSKLVPPTTWYRLVAGLNAQLRLVHRGWLRITFRPVLRWLETHANPALRNHGENGSISLENTGGDRTELSSSLKTTYMQNQSVYLREDALLTLDHQSNGGFAKEKSSYGALIDTNSLQMLEEKRDVFCLLSFLVRNTKPVGHQDLVGLVISILLLGDFSLVLLTFLQLYSISLLDVFLVLSIVPLGILLPFPVGINALFSHGPRRSAGLARFYALWNITSLVNVVVAFLCGYVNYNSQSSLSRRIPTLQPWNINMDDNEWWIFPAGLVLCKLLQSQLINWHVTNLEIQDRSLFGNLDQSSVWVPYPLASSESSAVEKKRWTLSDFDIGKPLGRGKFGHVYLAREKRSNHIVALKVLFKSQLQQSQVEHQLRREVEIQSHLRHPNILRLYGYFYDQKRVYLILEYAAKGELYKELQKCKYFSERRAATYVASLARALIYCHGKHVIHRDIKPENLLIGAQGELKIADFGWSVHTFNRRRTMCGTLDYLPPEMVESVEHDASVDIWSLGVLCYEFLYGLPPFEAKEHSDTYRRIVQVDLKFPPKPIVSSAAKDLISQMLVKDSSERLPLHKLLEHPWIVQNADPSGIYRA</sequence>
<feature type="transmembrane region" description="Helical" evidence="7">
    <location>
        <begin position="848"/>
        <end position="868"/>
    </location>
</feature>
<feature type="signal peptide" evidence="8">
    <location>
        <begin position="1"/>
        <end position="27"/>
    </location>
</feature>
<reference evidence="10 11" key="1">
    <citation type="journal article" date="2024" name="G3 (Bethesda)">
        <title>Genome assembly of Hibiscus sabdariffa L. provides insights into metabolisms of medicinal natural products.</title>
        <authorList>
            <person name="Kim T."/>
        </authorList>
    </citation>
    <scope>NUCLEOTIDE SEQUENCE [LARGE SCALE GENOMIC DNA]</scope>
    <source>
        <strain evidence="10">TK-2024</strain>
        <tissue evidence="10">Old leaves</tissue>
    </source>
</reference>
<evidence type="ECO:0000256" key="8">
    <source>
        <dbReference type="SAM" id="SignalP"/>
    </source>
</evidence>
<dbReference type="PANTHER" id="PTHR31513:SF1">
    <property type="entry name" value="EPHRIN TYPE-B RECEPTOR"/>
    <property type="match status" value="1"/>
</dbReference>
<dbReference type="CDD" id="cd14007">
    <property type="entry name" value="STKc_Aurora"/>
    <property type="match status" value="1"/>
</dbReference>
<evidence type="ECO:0000256" key="1">
    <source>
        <dbReference type="ARBA" id="ARBA00022679"/>
    </source>
</evidence>
<keyword evidence="7" id="KW-0812">Transmembrane</keyword>
<evidence type="ECO:0000313" key="11">
    <source>
        <dbReference type="Proteomes" id="UP001472677"/>
    </source>
</evidence>
<keyword evidence="4 5" id="KW-0067">ATP-binding</keyword>
<dbReference type="InterPro" id="IPR000719">
    <property type="entry name" value="Prot_kinase_dom"/>
</dbReference>
<dbReference type="Pfam" id="PF26010">
    <property type="entry name" value="DUF8003"/>
    <property type="match status" value="1"/>
</dbReference>
<feature type="transmembrane region" description="Helical" evidence="7">
    <location>
        <begin position="1228"/>
        <end position="1253"/>
    </location>
</feature>
<dbReference type="InterPro" id="IPR008271">
    <property type="entry name" value="Ser/Thr_kinase_AS"/>
</dbReference>
<evidence type="ECO:0000256" key="3">
    <source>
        <dbReference type="ARBA" id="ARBA00022777"/>
    </source>
</evidence>
<dbReference type="PROSITE" id="PS00108">
    <property type="entry name" value="PROTEIN_KINASE_ST"/>
    <property type="match status" value="1"/>
</dbReference>
<evidence type="ECO:0000256" key="6">
    <source>
        <dbReference type="SAM" id="MobiDB-lite"/>
    </source>
</evidence>
<dbReference type="Proteomes" id="UP001472677">
    <property type="component" value="Unassembled WGS sequence"/>
</dbReference>
<dbReference type="Pfam" id="PF00069">
    <property type="entry name" value="Pkinase"/>
    <property type="match status" value="1"/>
</dbReference>
<dbReference type="PROSITE" id="PS50011">
    <property type="entry name" value="PROTEIN_KINASE_DOM"/>
    <property type="match status" value="1"/>
</dbReference>
<dbReference type="InterPro" id="IPR011009">
    <property type="entry name" value="Kinase-like_dom_sf"/>
</dbReference>
<comment type="caution">
    <text evidence="10">The sequence shown here is derived from an EMBL/GenBank/DDBJ whole genome shotgun (WGS) entry which is preliminary data.</text>
</comment>
<evidence type="ECO:0000259" key="9">
    <source>
        <dbReference type="PROSITE" id="PS50011"/>
    </source>
</evidence>
<dbReference type="EMBL" id="JBBPBM010000006">
    <property type="protein sequence ID" value="KAK8581951.1"/>
    <property type="molecule type" value="Genomic_DNA"/>
</dbReference>
<keyword evidence="1" id="KW-0808">Transferase</keyword>